<feature type="non-terminal residue" evidence="2">
    <location>
        <position position="181"/>
    </location>
</feature>
<gene>
    <name evidence="2" type="ORF">CALVIDRAFT_603630</name>
</gene>
<accession>A0A167FDW9</accession>
<sequence>MGQRIPPATLEEQENHYWRTAASFAMNPSPSGWNMIKNNPKYKLAQNLSALVLAFIEDNKRDELVYMPGRFLRVLSQTAGHALKAYLDTLTPQADGALVAQMADLSVVGKDGAQAEQSEREVQLAREHEGVLVANQQLAERIEELESENAQLVVRAETCLDELERVRQAHAAEIKEARSLE</sequence>
<evidence type="ECO:0000313" key="3">
    <source>
        <dbReference type="Proteomes" id="UP000076738"/>
    </source>
</evidence>
<proteinExistence type="predicted"/>
<organism evidence="2 3">
    <name type="scientific">Calocera viscosa (strain TUFC12733)</name>
    <dbReference type="NCBI Taxonomy" id="1330018"/>
    <lineage>
        <taxon>Eukaryota</taxon>
        <taxon>Fungi</taxon>
        <taxon>Dikarya</taxon>
        <taxon>Basidiomycota</taxon>
        <taxon>Agaricomycotina</taxon>
        <taxon>Dacrymycetes</taxon>
        <taxon>Dacrymycetales</taxon>
        <taxon>Dacrymycetaceae</taxon>
        <taxon>Calocera</taxon>
    </lineage>
</organism>
<name>A0A167FDW9_CALVF</name>
<dbReference type="EMBL" id="KV417446">
    <property type="protein sequence ID" value="KZO89398.1"/>
    <property type="molecule type" value="Genomic_DNA"/>
</dbReference>
<protein>
    <recommendedName>
        <fullName evidence="4">HOOK N-terminal domain-containing protein</fullName>
    </recommendedName>
</protein>
<evidence type="ECO:0000313" key="2">
    <source>
        <dbReference type="EMBL" id="KZO89398.1"/>
    </source>
</evidence>
<dbReference type="AlphaFoldDB" id="A0A167FDW9"/>
<keyword evidence="3" id="KW-1185">Reference proteome</keyword>
<reference evidence="2 3" key="1">
    <citation type="journal article" date="2016" name="Mol. Biol. Evol.">
        <title>Comparative Genomics of Early-Diverging Mushroom-Forming Fungi Provides Insights into the Origins of Lignocellulose Decay Capabilities.</title>
        <authorList>
            <person name="Nagy L.G."/>
            <person name="Riley R."/>
            <person name="Tritt A."/>
            <person name="Adam C."/>
            <person name="Daum C."/>
            <person name="Floudas D."/>
            <person name="Sun H."/>
            <person name="Yadav J.S."/>
            <person name="Pangilinan J."/>
            <person name="Larsson K.H."/>
            <person name="Matsuura K."/>
            <person name="Barry K."/>
            <person name="Labutti K."/>
            <person name="Kuo R."/>
            <person name="Ohm R.A."/>
            <person name="Bhattacharya S.S."/>
            <person name="Shirouzu T."/>
            <person name="Yoshinaga Y."/>
            <person name="Martin F.M."/>
            <person name="Grigoriev I.V."/>
            <person name="Hibbett D.S."/>
        </authorList>
    </citation>
    <scope>NUCLEOTIDE SEQUENCE [LARGE SCALE GENOMIC DNA]</scope>
    <source>
        <strain evidence="2 3">TUFC12733</strain>
    </source>
</reference>
<evidence type="ECO:0000256" key="1">
    <source>
        <dbReference type="SAM" id="Coils"/>
    </source>
</evidence>
<evidence type="ECO:0008006" key="4">
    <source>
        <dbReference type="Google" id="ProtNLM"/>
    </source>
</evidence>
<dbReference type="Proteomes" id="UP000076738">
    <property type="component" value="Unassembled WGS sequence"/>
</dbReference>
<keyword evidence="1" id="KW-0175">Coiled coil</keyword>
<feature type="coiled-coil region" evidence="1">
    <location>
        <begin position="128"/>
        <end position="180"/>
    </location>
</feature>